<dbReference type="Proteomes" id="UP000613582">
    <property type="component" value="Unassembled WGS sequence"/>
</dbReference>
<dbReference type="AlphaFoldDB" id="A0A8J2V4G0"/>
<dbReference type="PANTHER" id="PTHR34980:SF2">
    <property type="entry name" value="INNER MEMBRANE PROTEIN YHAH-RELATED"/>
    <property type="match status" value="1"/>
</dbReference>
<feature type="transmembrane region" description="Helical" evidence="1">
    <location>
        <begin position="26"/>
        <end position="43"/>
    </location>
</feature>
<reference evidence="2" key="2">
    <citation type="submission" date="2020-09" db="EMBL/GenBank/DDBJ databases">
        <authorList>
            <person name="Sun Q."/>
            <person name="Zhou Y."/>
        </authorList>
    </citation>
    <scope>NUCLEOTIDE SEQUENCE</scope>
    <source>
        <strain evidence="2">CGMCC 1.12921</strain>
    </source>
</reference>
<dbReference type="Pfam" id="PF05656">
    <property type="entry name" value="DUF805"/>
    <property type="match status" value="1"/>
</dbReference>
<keyword evidence="1" id="KW-0812">Transmembrane</keyword>
<evidence type="ECO:0000256" key="1">
    <source>
        <dbReference type="SAM" id="Phobius"/>
    </source>
</evidence>
<reference evidence="2" key="1">
    <citation type="journal article" date="2014" name="Int. J. Syst. Evol. Microbiol.">
        <title>Complete genome sequence of Corynebacterium casei LMG S-19264T (=DSM 44701T), isolated from a smear-ripened cheese.</title>
        <authorList>
            <consortium name="US DOE Joint Genome Institute (JGI-PGF)"/>
            <person name="Walter F."/>
            <person name="Albersmeier A."/>
            <person name="Kalinowski J."/>
            <person name="Ruckert C."/>
        </authorList>
    </citation>
    <scope>NUCLEOTIDE SEQUENCE</scope>
    <source>
        <strain evidence="2">CGMCC 1.12921</strain>
    </source>
</reference>
<keyword evidence="1" id="KW-0472">Membrane</keyword>
<evidence type="ECO:0000313" key="2">
    <source>
        <dbReference type="EMBL" id="GGD08068.1"/>
    </source>
</evidence>
<comment type="caution">
    <text evidence="2">The sequence shown here is derived from an EMBL/GenBank/DDBJ whole genome shotgun (WGS) entry which is preliminary data.</text>
</comment>
<evidence type="ECO:0000313" key="3">
    <source>
        <dbReference type="Proteomes" id="UP000613582"/>
    </source>
</evidence>
<feature type="transmembrane region" description="Helical" evidence="1">
    <location>
        <begin position="79"/>
        <end position="99"/>
    </location>
</feature>
<dbReference type="GO" id="GO:0005886">
    <property type="term" value="C:plasma membrane"/>
    <property type="evidence" value="ECO:0007669"/>
    <property type="project" value="TreeGrafter"/>
</dbReference>
<dbReference type="InterPro" id="IPR008523">
    <property type="entry name" value="DUF805"/>
</dbReference>
<name>A0A8J2V4G0_9PROT</name>
<proteinExistence type="predicted"/>
<organism evidence="2 3">
    <name type="scientific">Aquisalinus flavus</name>
    <dbReference type="NCBI Taxonomy" id="1526572"/>
    <lineage>
        <taxon>Bacteria</taxon>
        <taxon>Pseudomonadati</taxon>
        <taxon>Pseudomonadota</taxon>
        <taxon>Alphaproteobacteria</taxon>
        <taxon>Parvularculales</taxon>
        <taxon>Parvularculaceae</taxon>
        <taxon>Aquisalinus</taxon>
    </lineage>
</organism>
<accession>A0A8J2V4G0</accession>
<dbReference type="PANTHER" id="PTHR34980">
    <property type="entry name" value="INNER MEMBRANE PROTEIN-RELATED-RELATED"/>
    <property type="match status" value="1"/>
</dbReference>
<dbReference type="EMBL" id="BMGH01000001">
    <property type="protein sequence ID" value="GGD08068.1"/>
    <property type="molecule type" value="Genomic_DNA"/>
</dbReference>
<feature type="transmembrane region" description="Helical" evidence="1">
    <location>
        <begin position="49"/>
        <end position="67"/>
    </location>
</feature>
<sequence>MGFVDAVKTVYTNYVNFQGRSGRAEFWWFVLFYLIVVIVLSLLGEVGRLLSTLFWLASILPGLGVSVRRLHDTGHSGWWILLNLIPLIGFIILIIMSYARASQGPNQYGPPAEGGGAMPISDDSTAV</sequence>
<gene>
    <name evidence="2" type="primary">yhaH</name>
    <name evidence="2" type="ORF">GCM10011342_16170</name>
</gene>
<keyword evidence="1" id="KW-1133">Transmembrane helix</keyword>
<keyword evidence="3" id="KW-1185">Reference proteome</keyword>
<dbReference type="RefSeq" id="WP_188158906.1">
    <property type="nucleotide sequence ID" value="NZ_BMGH01000001.1"/>
</dbReference>
<protein>
    <submittedName>
        <fullName evidence="2">DUF805 domain-containing protein</fullName>
    </submittedName>
</protein>